<dbReference type="GO" id="GO:0005524">
    <property type="term" value="F:ATP binding"/>
    <property type="evidence" value="ECO:0007669"/>
    <property type="project" value="InterPro"/>
</dbReference>
<name>A0A0G0ZSK0_9BACT</name>
<dbReference type="InterPro" id="IPR002320">
    <property type="entry name" value="Thr-tRNA-ligase_IIa"/>
</dbReference>
<dbReference type="Proteomes" id="UP000033969">
    <property type="component" value="Unassembled WGS sequence"/>
</dbReference>
<dbReference type="GO" id="GO:0006435">
    <property type="term" value="P:threonyl-tRNA aminoacylation"/>
    <property type="evidence" value="ECO:0007669"/>
    <property type="project" value="InterPro"/>
</dbReference>
<dbReference type="PANTHER" id="PTHR11451:SF56">
    <property type="entry name" value="THREONINE--TRNA LIGASE 1"/>
    <property type="match status" value="1"/>
</dbReference>
<dbReference type="InterPro" id="IPR002314">
    <property type="entry name" value="aa-tRNA-synt_IIb"/>
</dbReference>
<comment type="caution">
    <text evidence="7">The sequence shown here is derived from an EMBL/GenBank/DDBJ whole genome shotgun (WGS) entry which is preliminary data.</text>
</comment>
<dbReference type="InterPro" id="IPR004154">
    <property type="entry name" value="Anticodon-bd"/>
</dbReference>
<keyword evidence="4" id="KW-0030">Aminoacyl-tRNA synthetase</keyword>
<dbReference type="GO" id="GO:0046872">
    <property type="term" value="F:metal ion binding"/>
    <property type="evidence" value="ECO:0007669"/>
    <property type="project" value="UniProtKB-KW"/>
</dbReference>
<evidence type="ECO:0000313" key="8">
    <source>
        <dbReference type="Proteomes" id="UP000033969"/>
    </source>
</evidence>
<comment type="similarity">
    <text evidence="1">Belongs to the class-II aminoacyl-tRNA synthetase family.</text>
</comment>
<dbReference type="Gene3D" id="3.40.50.800">
    <property type="entry name" value="Anticodon-binding domain"/>
    <property type="match status" value="1"/>
</dbReference>
<dbReference type="CDD" id="cd00860">
    <property type="entry name" value="ThrRS_anticodon"/>
    <property type="match status" value="1"/>
</dbReference>
<keyword evidence="2" id="KW-0479">Metal-binding</keyword>
<accession>A0A0G0ZSK0</accession>
<evidence type="ECO:0000256" key="1">
    <source>
        <dbReference type="ARBA" id="ARBA00008226"/>
    </source>
</evidence>
<dbReference type="InterPro" id="IPR036621">
    <property type="entry name" value="Anticodon-bd_dom_sf"/>
</dbReference>
<feature type="non-terminal residue" evidence="7">
    <location>
        <position position="1"/>
    </location>
</feature>
<dbReference type="PANTHER" id="PTHR11451">
    <property type="entry name" value="THREONINE-TRNA LIGASE"/>
    <property type="match status" value="1"/>
</dbReference>
<protein>
    <submittedName>
        <fullName evidence="7">Threonine-tRNA ligase</fullName>
    </submittedName>
</protein>
<dbReference type="Gene3D" id="3.30.930.10">
    <property type="entry name" value="Bira Bifunctional Protein, Domain 2"/>
    <property type="match status" value="1"/>
</dbReference>
<feature type="domain" description="Anticodon-binding" evidence="6">
    <location>
        <begin position="122"/>
        <end position="211"/>
    </location>
</feature>
<evidence type="ECO:0000259" key="5">
    <source>
        <dbReference type="Pfam" id="PF00587"/>
    </source>
</evidence>
<dbReference type="Pfam" id="PF03129">
    <property type="entry name" value="HGTP_anticodon"/>
    <property type="match status" value="1"/>
</dbReference>
<dbReference type="FunFam" id="3.40.50.800:FF:000001">
    <property type="entry name" value="Threonine--tRNA ligase"/>
    <property type="match status" value="1"/>
</dbReference>
<dbReference type="InterPro" id="IPR045864">
    <property type="entry name" value="aa-tRNA-synth_II/BPL/LPL"/>
</dbReference>
<dbReference type="PRINTS" id="PR01047">
    <property type="entry name" value="TRNASYNTHTHR"/>
</dbReference>
<gene>
    <name evidence="7" type="ORF">UU74_C0051G0006</name>
</gene>
<dbReference type="PATRIC" id="fig|1618556.3.peg.649"/>
<dbReference type="Pfam" id="PF00587">
    <property type="entry name" value="tRNA-synt_2b"/>
    <property type="match status" value="1"/>
</dbReference>
<reference evidence="7 8" key="1">
    <citation type="journal article" date="2015" name="Nature">
        <title>rRNA introns, odd ribosomes, and small enigmatic genomes across a large radiation of phyla.</title>
        <authorList>
            <person name="Brown C.T."/>
            <person name="Hug L.A."/>
            <person name="Thomas B.C."/>
            <person name="Sharon I."/>
            <person name="Castelle C.J."/>
            <person name="Singh A."/>
            <person name="Wilkins M.J."/>
            <person name="Williams K.H."/>
            <person name="Banfield J.F."/>
        </authorList>
    </citation>
    <scope>NUCLEOTIDE SEQUENCE [LARGE SCALE GENOMIC DNA]</scope>
</reference>
<dbReference type="GO" id="GO:0004829">
    <property type="term" value="F:threonine-tRNA ligase activity"/>
    <property type="evidence" value="ECO:0007669"/>
    <property type="project" value="InterPro"/>
</dbReference>
<dbReference type="AlphaFoldDB" id="A0A0G0ZSK0"/>
<organism evidence="7 8">
    <name type="scientific">Candidatus Woesebacteria bacterium GW2011_GWA1_41_7</name>
    <dbReference type="NCBI Taxonomy" id="1618556"/>
    <lineage>
        <taxon>Bacteria</taxon>
        <taxon>Candidatus Woeseibacteriota</taxon>
    </lineage>
</organism>
<keyword evidence="7" id="KW-0436">Ligase</keyword>
<feature type="domain" description="Aminoacyl-tRNA synthetase class II (G/ P/ S/T)" evidence="5">
    <location>
        <begin position="16"/>
        <end position="110"/>
    </location>
</feature>
<evidence type="ECO:0000259" key="6">
    <source>
        <dbReference type="Pfam" id="PF03129"/>
    </source>
</evidence>
<evidence type="ECO:0000256" key="4">
    <source>
        <dbReference type="ARBA" id="ARBA00023146"/>
    </source>
</evidence>
<dbReference type="InterPro" id="IPR047246">
    <property type="entry name" value="ThrRS_anticodon"/>
</dbReference>
<dbReference type="SUPFAM" id="SSF52954">
    <property type="entry name" value="Class II aaRS ABD-related"/>
    <property type="match status" value="1"/>
</dbReference>
<dbReference type="EMBL" id="LCBU01000051">
    <property type="protein sequence ID" value="KKS15968.1"/>
    <property type="molecule type" value="Genomic_DNA"/>
</dbReference>
<sequence length="219" mass="25178">DRKDEKKYYKDDTAWDFAEEVLRKVLKEVDAPYYEAEGEAAFYGPKIDVQIKKINGQEETAFTVQYDFVMPKRFELKYIDEKGKEVEPVVIHRASIGAIERTMAFLIEKYRGNFPTWLTPVQVKVLPIAERHLEYAKKISEVLAKAKIRVEVDDKNDTLGAKIRNAQSEKVAYMFIVGDKEKDSNSVSVRKRDGEDLGSKDIEEFTKALSKEILEKATG</sequence>
<proteinExistence type="inferred from homology"/>
<keyword evidence="3" id="KW-0648">Protein biosynthesis</keyword>
<evidence type="ECO:0000313" key="7">
    <source>
        <dbReference type="EMBL" id="KKS15968.1"/>
    </source>
</evidence>
<dbReference type="GO" id="GO:0005737">
    <property type="term" value="C:cytoplasm"/>
    <property type="evidence" value="ECO:0007669"/>
    <property type="project" value="InterPro"/>
</dbReference>
<evidence type="ECO:0000256" key="2">
    <source>
        <dbReference type="ARBA" id="ARBA00022723"/>
    </source>
</evidence>
<evidence type="ECO:0000256" key="3">
    <source>
        <dbReference type="ARBA" id="ARBA00022917"/>
    </source>
</evidence>
<dbReference type="SUPFAM" id="SSF55681">
    <property type="entry name" value="Class II aaRS and biotin synthetases"/>
    <property type="match status" value="1"/>
</dbReference>